<keyword evidence="2" id="KW-1003">Cell membrane</keyword>
<dbReference type="Proteomes" id="UP001500604">
    <property type="component" value="Unassembled WGS sequence"/>
</dbReference>
<dbReference type="EMBL" id="BAABFL010000464">
    <property type="protein sequence ID" value="GAA4651836.1"/>
    <property type="molecule type" value="Genomic_DNA"/>
</dbReference>
<evidence type="ECO:0000256" key="1">
    <source>
        <dbReference type="ARBA" id="ARBA00004651"/>
    </source>
</evidence>
<feature type="transmembrane region" description="Helical" evidence="6">
    <location>
        <begin position="111"/>
        <end position="129"/>
    </location>
</feature>
<proteinExistence type="predicted"/>
<keyword evidence="4 6" id="KW-1133">Transmembrane helix</keyword>
<reference evidence="8" key="1">
    <citation type="journal article" date="2019" name="Int. J. Syst. Evol. Microbiol.">
        <title>The Global Catalogue of Microorganisms (GCM) 10K type strain sequencing project: providing services to taxonomists for standard genome sequencing and annotation.</title>
        <authorList>
            <consortium name="The Broad Institute Genomics Platform"/>
            <consortium name="The Broad Institute Genome Sequencing Center for Infectious Disease"/>
            <person name="Wu L."/>
            <person name="Ma J."/>
        </authorList>
    </citation>
    <scope>NUCLEOTIDE SEQUENCE [LARGE SCALE GENOMIC DNA]</scope>
    <source>
        <strain evidence="8">JCM 17805</strain>
    </source>
</reference>
<organism evidence="7 8">
    <name type="scientific">Kistimonas scapharcae</name>
    <dbReference type="NCBI Taxonomy" id="1036133"/>
    <lineage>
        <taxon>Bacteria</taxon>
        <taxon>Pseudomonadati</taxon>
        <taxon>Pseudomonadota</taxon>
        <taxon>Gammaproteobacteria</taxon>
        <taxon>Oceanospirillales</taxon>
        <taxon>Endozoicomonadaceae</taxon>
        <taxon>Kistimonas</taxon>
    </lineage>
</organism>
<dbReference type="PANTHER" id="PTHR30086:SF20">
    <property type="entry name" value="ARGININE EXPORTER PROTEIN ARGO-RELATED"/>
    <property type="match status" value="1"/>
</dbReference>
<evidence type="ECO:0000256" key="4">
    <source>
        <dbReference type="ARBA" id="ARBA00022989"/>
    </source>
</evidence>
<protein>
    <submittedName>
        <fullName evidence="7">LysE/ArgO family amino acid transporter</fullName>
    </submittedName>
</protein>
<evidence type="ECO:0000256" key="6">
    <source>
        <dbReference type="SAM" id="Phobius"/>
    </source>
</evidence>
<dbReference type="InterPro" id="IPR001123">
    <property type="entry name" value="LeuE-type"/>
</dbReference>
<feature type="transmembrane region" description="Helical" evidence="6">
    <location>
        <begin position="184"/>
        <end position="201"/>
    </location>
</feature>
<feature type="transmembrane region" description="Helical" evidence="6">
    <location>
        <begin position="149"/>
        <end position="172"/>
    </location>
</feature>
<evidence type="ECO:0000256" key="2">
    <source>
        <dbReference type="ARBA" id="ARBA00022475"/>
    </source>
</evidence>
<dbReference type="PANTHER" id="PTHR30086">
    <property type="entry name" value="ARGININE EXPORTER PROTEIN ARGO"/>
    <property type="match status" value="1"/>
</dbReference>
<evidence type="ECO:0000313" key="8">
    <source>
        <dbReference type="Proteomes" id="UP001500604"/>
    </source>
</evidence>
<dbReference type="Pfam" id="PF01810">
    <property type="entry name" value="LysE"/>
    <property type="match status" value="1"/>
</dbReference>
<feature type="transmembrane region" description="Helical" evidence="6">
    <location>
        <begin position="70"/>
        <end position="90"/>
    </location>
</feature>
<dbReference type="RefSeq" id="WP_345198290.1">
    <property type="nucleotide sequence ID" value="NZ_BAABFL010000464.1"/>
</dbReference>
<keyword evidence="8" id="KW-1185">Reference proteome</keyword>
<evidence type="ECO:0000256" key="5">
    <source>
        <dbReference type="ARBA" id="ARBA00023136"/>
    </source>
</evidence>
<gene>
    <name evidence="7" type="ORF">GCM10023116_41200</name>
</gene>
<name>A0ABP8V7G8_9GAMM</name>
<keyword evidence="3 6" id="KW-0812">Transmembrane</keyword>
<comment type="subcellular location">
    <subcellularLocation>
        <location evidence="1">Cell membrane</location>
        <topology evidence="1">Multi-pass membrane protein</topology>
    </subcellularLocation>
</comment>
<sequence>MLSVWPLLRGFGLGATMIIPIGAQNAYVLNQGIRRQHHLLTASVCAICDMLLIALGVFGGGTLFASHPTLLLAVSSGGAAFLFWYGFLSLKSALRATDEVADAQVTGTSRRAVIAGTLAVTLLNPHVYLDTVMILGGIGGQFEGGDRVTFAAGTMIASFAWFFALSIGAARLSPVLGRPKVRRWIDGVIWLMMWVIAFSLLKRVVM</sequence>
<feature type="transmembrane region" description="Helical" evidence="6">
    <location>
        <begin position="6"/>
        <end position="27"/>
    </location>
</feature>
<accession>A0ABP8V7G8</accession>
<evidence type="ECO:0000313" key="7">
    <source>
        <dbReference type="EMBL" id="GAA4651836.1"/>
    </source>
</evidence>
<feature type="transmembrane region" description="Helical" evidence="6">
    <location>
        <begin position="39"/>
        <end position="64"/>
    </location>
</feature>
<evidence type="ECO:0000256" key="3">
    <source>
        <dbReference type="ARBA" id="ARBA00022692"/>
    </source>
</evidence>
<keyword evidence="5 6" id="KW-0472">Membrane</keyword>
<comment type="caution">
    <text evidence="7">The sequence shown here is derived from an EMBL/GenBank/DDBJ whole genome shotgun (WGS) entry which is preliminary data.</text>
</comment>